<dbReference type="InterPro" id="IPR048032">
    <property type="entry name" value="ESAT6-like"/>
</dbReference>
<name>A0ABV8TMC1_9ACTN</name>
<sequence length="106" mass="11286">MAGSGSGSDRRSYDTGASSDVQGSLQAVVARLEEVIGQRDRQVKAAMADFTADGVADEYHGKEQRWNRASQEVRNIIGLVKSTLEKNDSTAQSTLAKAKSAVDNIG</sequence>
<dbReference type="RefSeq" id="WP_381743925.1">
    <property type="nucleotide sequence ID" value="NZ_JBHSDP010000027.1"/>
</dbReference>
<protein>
    <submittedName>
        <fullName evidence="2">Pore-forming ESAT-6 family protein</fullName>
    </submittedName>
</protein>
<evidence type="ECO:0000256" key="1">
    <source>
        <dbReference type="SAM" id="MobiDB-lite"/>
    </source>
</evidence>
<feature type="region of interest" description="Disordered" evidence="1">
    <location>
        <begin position="1"/>
        <end position="22"/>
    </location>
</feature>
<proteinExistence type="predicted"/>
<reference evidence="3" key="1">
    <citation type="journal article" date="2019" name="Int. J. Syst. Evol. Microbiol.">
        <title>The Global Catalogue of Microorganisms (GCM) 10K type strain sequencing project: providing services to taxonomists for standard genome sequencing and annotation.</title>
        <authorList>
            <consortium name="The Broad Institute Genomics Platform"/>
            <consortium name="The Broad Institute Genome Sequencing Center for Infectious Disease"/>
            <person name="Wu L."/>
            <person name="Ma J."/>
        </authorList>
    </citation>
    <scope>NUCLEOTIDE SEQUENCE [LARGE SCALE GENOMIC DNA]</scope>
    <source>
        <strain evidence="3">PCU 347</strain>
    </source>
</reference>
<dbReference type="NCBIfam" id="NF035935">
    <property type="entry name" value="ESAT6_3"/>
    <property type="match status" value="1"/>
</dbReference>
<dbReference type="Gene3D" id="1.10.287.1060">
    <property type="entry name" value="ESAT-6-like"/>
    <property type="match status" value="1"/>
</dbReference>
<dbReference type="Proteomes" id="UP001595824">
    <property type="component" value="Unassembled WGS sequence"/>
</dbReference>
<accession>A0ABV8TMC1</accession>
<comment type="caution">
    <text evidence="2">The sequence shown here is derived from an EMBL/GenBank/DDBJ whole genome shotgun (WGS) entry which is preliminary data.</text>
</comment>
<evidence type="ECO:0000313" key="3">
    <source>
        <dbReference type="Proteomes" id="UP001595824"/>
    </source>
</evidence>
<evidence type="ECO:0000313" key="2">
    <source>
        <dbReference type="EMBL" id="MFC4331715.1"/>
    </source>
</evidence>
<gene>
    <name evidence="2" type="ORF">ACFPC0_28870</name>
</gene>
<organism evidence="2 3">
    <name type="scientific">Streptomyces andamanensis</name>
    <dbReference type="NCBI Taxonomy" id="1565035"/>
    <lineage>
        <taxon>Bacteria</taxon>
        <taxon>Bacillati</taxon>
        <taxon>Actinomycetota</taxon>
        <taxon>Actinomycetes</taxon>
        <taxon>Kitasatosporales</taxon>
        <taxon>Streptomycetaceae</taxon>
        <taxon>Streptomyces</taxon>
    </lineage>
</organism>
<dbReference type="EMBL" id="JBHSDP010000027">
    <property type="protein sequence ID" value="MFC4331715.1"/>
    <property type="molecule type" value="Genomic_DNA"/>
</dbReference>
<keyword evidence="3" id="KW-1185">Reference proteome</keyword>